<name>A0ABR6NAK5_9SPHN</name>
<dbReference type="InterPro" id="IPR009057">
    <property type="entry name" value="Homeodomain-like_sf"/>
</dbReference>
<reference evidence="5 6" key="1">
    <citation type="submission" date="2020-08" db="EMBL/GenBank/DDBJ databases">
        <title>Exploring microbial biodiversity for novel pathways involved in the catabolism of aromatic compounds derived from lignin.</title>
        <authorList>
            <person name="Elkins J."/>
        </authorList>
    </citation>
    <scope>NUCLEOTIDE SEQUENCE [LARGE SCALE GENOMIC DNA]</scope>
    <source>
        <strain evidence="5 6">B1D3A</strain>
    </source>
</reference>
<comment type="caution">
    <text evidence="5">The sequence shown here is derived from an EMBL/GenBank/DDBJ whole genome shotgun (WGS) entry which is preliminary data.</text>
</comment>
<keyword evidence="3" id="KW-0804">Transcription</keyword>
<dbReference type="RefSeq" id="WP_184149254.1">
    <property type="nucleotide sequence ID" value="NZ_JACHKA010000001.1"/>
</dbReference>
<evidence type="ECO:0000256" key="1">
    <source>
        <dbReference type="ARBA" id="ARBA00023015"/>
    </source>
</evidence>
<dbReference type="InterPro" id="IPR035418">
    <property type="entry name" value="AraC-bd_2"/>
</dbReference>
<gene>
    <name evidence="5" type="ORF">HNP60_000284</name>
</gene>
<dbReference type="InterPro" id="IPR050204">
    <property type="entry name" value="AraC_XylS_family_regulators"/>
</dbReference>
<evidence type="ECO:0000313" key="6">
    <source>
        <dbReference type="Proteomes" id="UP001138540"/>
    </source>
</evidence>
<evidence type="ECO:0000256" key="3">
    <source>
        <dbReference type="ARBA" id="ARBA00023163"/>
    </source>
</evidence>
<dbReference type="InterPro" id="IPR020449">
    <property type="entry name" value="Tscrpt_reg_AraC-type_HTH"/>
</dbReference>
<dbReference type="SUPFAM" id="SSF46689">
    <property type="entry name" value="Homeodomain-like"/>
    <property type="match status" value="1"/>
</dbReference>
<dbReference type="Pfam" id="PF12833">
    <property type="entry name" value="HTH_18"/>
    <property type="match status" value="1"/>
</dbReference>
<accession>A0ABR6NAK5</accession>
<keyword evidence="6" id="KW-1185">Reference proteome</keyword>
<dbReference type="Proteomes" id="UP001138540">
    <property type="component" value="Unassembled WGS sequence"/>
</dbReference>
<evidence type="ECO:0000259" key="4">
    <source>
        <dbReference type="PROSITE" id="PS01124"/>
    </source>
</evidence>
<evidence type="ECO:0000256" key="2">
    <source>
        <dbReference type="ARBA" id="ARBA00023125"/>
    </source>
</evidence>
<proteinExistence type="predicted"/>
<sequence>MSMIEVHHLPPGTRAGRARAWEELYATQVERATVTLGESETGPTLSSGTLGPIRLVRIEMDSGLLQRTAEEIGHVAEPAYSFLLQIAGQASFSHYGQDCVLGPGDMSLCNNAVPYSYTAHGPVELLLIRAGIGTIREHLPSPEQFCGRHLRAAEGLAEHAVGLSQSVFFQLAADLPEAVHNRVARNLLDALATAFAIGFDDLISSSAVLTGRHARVRLFIEENLRNPDLSPGFIATRLKVSSRYLRMIFAAGNETASAYVLRRRLEECARQMADPACAHLTITDIAFGWGFNSAPHFARSFRERFGEAPRVYRREKLAALATGGGALSAGATESV</sequence>
<dbReference type="InterPro" id="IPR018060">
    <property type="entry name" value="HTH_AraC"/>
</dbReference>
<dbReference type="PROSITE" id="PS01124">
    <property type="entry name" value="HTH_ARAC_FAMILY_2"/>
    <property type="match status" value="1"/>
</dbReference>
<dbReference type="EMBL" id="JACHKA010000001">
    <property type="protein sequence ID" value="MBB5984310.1"/>
    <property type="molecule type" value="Genomic_DNA"/>
</dbReference>
<protein>
    <submittedName>
        <fullName evidence="5">AraC-like DNA-binding protein</fullName>
    </submittedName>
</protein>
<dbReference type="PANTHER" id="PTHR46796:SF6">
    <property type="entry name" value="ARAC SUBFAMILY"/>
    <property type="match status" value="1"/>
</dbReference>
<feature type="domain" description="HTH araC/xylS-type" evidence="4">
    <location>
        <begin position="214"/>
        <end position="315"/>
    </location>
</feature>
<organism evidence="5 6">
    <name type="scientific">Sphingobium lignivorans</name>
    <dbReference type="NCBI Taxonomy" id="2735886"/>
    <lineage>
        <taxon>Bacteria</taxon>
        <taxon>Pseudomonadati</taxon>
        <taxon>Pseudomonadota</taxon>
        <taxon>Alphaproteobacteria</taxon>
        <taxon>Sphingomonadales</taxon>
        <taxon>Sphingomonadaceae</taxon>
        <taxon>Sphingobium</taxon>
    </lineage>
</organism>
<keyword evidence="2" id="KW-0238">DNA-binding</keyword>
<dbReference type="PANTHER" id="PTHR46796">
    <property type="entry name" value="HTH-TYPE TRANSCRIPTIONAL ACTIVATOR RHAS-RELATED"/>
    <property type="match status" value="1"/>
</dbReference>
<dbReference type="PRINTS" id="PR00032">
    <property type="entry name" value="HTHARAC"/>
</dbReference>
<dbReference type="Pfam" id="PF14525">
    <property type="entry name" value="AraC_binding_2"/>
    <property type="match status" value="1"/>
</dbReference>
<dbReference type="Gene3D" id="1.10.10.60">
    <property type="entry name" value="Homeodomain-like"/>
    <property type="match status" value="1"/>
</dbReference>
<dbReference type="SMART" id="SM00342">
    <property type="entry name" value="HTH_ARAC"/>
    <property type="match status" value="1"/>
</dbReference>
<keyword evidence="1" id="KW-0805">Transcription regulation</keyword>
<evidence type="ECO:0000313" key="5">
    <source>
        <dbReference type="EMBL" id="MBB5984310.1"/>
    </source>
</evidence>